<gene>
    <name evidence="2" type="ORF">BKP37_08070</name>
</gene>
<dbReference type="InterPro" id="IPR011990">
    <property type="entry name" value="TPR-like_helical_dom_sf"/>
</dbReference>
<keyword evidence="3" id="KW-1185">Reference proteome</keyword>
<comment type="caution">
    <text evidence="2">The sequence shown here is derived from an EMBL/GenBank/DDBJ whole genome shotgun (WGS) entry which is preliminary data.</text>
</comment>
<dbReference type="Proteomes" id="UP000179524">
    <property type="component" value="Unassembled WGS sequence"/>
</dbReference>
<dbReference type="SUPFAM" id="SSF48452">
    <property type="entry name" value="TPR-like"/>
    <property type="match status" value="1"/>
</dbReference>
<dbReference type="OrthoDB" id="2421765at2"/>
<protein>
    <recommendedName>
        <fullName evidence="1">LA2681-like HEPN domain-containing protein</fullName>
    </recommendedName>
</protein>
<feature type="domain" description="LA2681-like HEPN" evidence="1">
    <location>
        <begin position="290"/>
        <end position="497"/>
    </location>
</feature>
<evidence type="ECO:0000259" key="1">
    <source>
        <dbReference type="Pfam" id="PF18733"/>
    </source>
</evidence>
<accession>A0A1S2LSC6</accession>
<reference evidence="2 3" key="1">
    <citation type="submission" date="2016-10" db="EMBL/GenBank/DDBJ databases">
        <title>Draft genome sequences of four alkaliphilic bacteria belonging to the Anaerobacillus genus.</title>
        <authorList>
            <person name="Bassil N.M."/>
            <person name="Lloyd J.R."/>
        </authorList>
    </citation>
    <scope>NUCLEOTIDE SEQUENCE [LARGE SCALE GENOMIC DNA]</scope>
    <source>
        <strain evidence="2 3">DSM 18345</strain>
    </source>
</reference>
<proteinExistence type="predicted"/>
<dbReference type="Gene3D" id="1.25.40.10">
    <property type="entry name" value="Tetratricopeptide repeat domain"/>
    <property type="match status" value="1"/>
</dbReference>
<name>A0A1S2LSC6_9BACI</name>
<dbReference type="EMBL" id="MLQR01000018">
    <property type="protein sequence ID" value="OIJ14567.1"/>
    <property type="molecule type" value="Genomic_DNA"/>
</dbReference>
<sequence>MNNIPTVAELLRMKGISHLPPETILNYFKILTDYCYDHPDSCQQEMRHWKNWLEQVERKMRNHSLAYYYYFYESHYWTIRNMVSKKEENDWNNLNQERIISSLRKSFVSMAQIKDGDYIPEMMEQILSNIGTTLSEMGRFIESIRYFQMILNNNRNFNMAWGNRGVCLFRLAQNIADNGERYVLLKTARVCFDKVKQDHIVTEYNNREFKRIASIADSELQKIPNHIKDRYRKLSTDIGTSDKREKEYRMWALNCRLFLNVLGDAGIVDEAASDNLCPFKSLRKENNYYQKFDGFFNHLIEQFSTARWFYYDGAKLDPKKQHYAEKRIYYQDLGDRSINTLSKEKIFASFRTCYSIFDKVAFYLNEYFELGISNNMEINLRKLWYKDYSKNKQLRRSVQKHLENPHLKALYWLSKDVYYNERDEELVEPAAREWNKIRNHLTHQFIRVTPTGWDQSYQLDDPASYCISYDDLKDRCLRMLQLVRDTLIYLSLAVTYEEYRHDAAEKPYFGYLNIQLSDEMKKKLKDKE</sequence>
<evidence type="ECO:0000313" key="2">
    <source>
        <dbReference type="EMBL" id="OIJ14567.1"/>
    </source>
</evidence>
<dbReference type="Pfam" id="PF18733">
    <property type="entry name" value="HEPN_LA2681"/>
    <property type="match status" value="1"/>
</dbReference>
<evidence type="ECO:0000313" key="3">
    <source>
        <dbReference type="Proteomes" id="UP000179524"/>
    </source>
</evidence>
<dbReference type="RefSeq" id="WP_071309098.1">
    <property type="nucleotide sequence ID" value="NZ_MLQR01000018.1"/>
</dbReference>
<dbReference type="AlphaFoldDB" id="A0A1S2LSC6"/>
<dbReference type="InterPro" id="IPR040826">
    <property type="entry name" value="HEPN_LA2681"/>
</dbReference>
<organism evidence="2 3">
    <name type="scientific">Anaerobacillus alkalilacustris</name>
    <dbReference type="NCBI Taxonomy" id="393763"/>
    <lineage>
        <taxon>Bacteria</taxon>
        <taxon>Bacillati</taxon>
        <taxon>Bacillota</taxon>
        <taxon>Bacilli</taxon>
        <taxon>Bacillales</taxon>
        <taxon>Bacillaceae</taxon>
        <taxon>Anaerobacillus</taxon>
    </lineage>
</organism>